<proteinExistence type="predicted"/>
<name>A0A455SZU6_9CHLR</name>
<sequence length="715" mass="79672">MWEPLIWQAHKSCFPKAGKVLCWPEWAPGLLYSFRVEPTPAREDSKDSPTYAHYRIAGSLLPSPEGLAQILDWSTTPRERLIARLSEPFARPCYTKTIYIQHGQQLYGPIELDSERLGPRAYTDGSSELYVTVCDLPQDEQEILTFLLDNGEELRLLTIEPQACEQQDWSPPSVIIKQVLTASKQLLIEDFKPDEVRRVLKALKHALSSLPPTALSLLPDTLARAKALLHEGEQAISALEQFSDFLQQLPAVQQQLAAAREAAHQRAYQEAQAEARQHLAQFYREQEEAIARELEARLAEQRQQLADGERQLDQLTRAIKEASDELELYKEETEAQKRLLQKQEAQLQAFEARFWQRLEELRQQPLEVLSQVLADHWLLVASASTDNRRGSRRDTSRGMGTGTALQHTTEALWPELANAGPHKSIADPSILLQLDTVRQAAQYNGVKPAAVRFCIIVLLTGLIPTLSGPHALATLEALSQVLSGGRLCRVPIPLNALQPLDLLGQLSTKERLFLPAASPLADTVLWAANHPEQLAIVVLEGLDRIPGAAVYVPLLQQYMAMQHRPTATPTAVPLFHPQVLPPDDPYRSLAAFHWPRNLLLTATCDSDLHSLPLPTITRGWLVHLEPSRLPLSLNQHQLNAPQERGEVAAADWQRWRLSVNQTLAGTASNDTSANAALAVLDLLKQTAQFFGCSFEEGFLNKAAYDLATASAEEVS</sequence>
<feature type="coiled-coil region" evidence="1">
    <location>
        <begin position="284"/>
        <end position="353"/>
    </location>
</feature>
<gene>
    <name evidence="2" type="ORF">KTA_13070</name>
</gene>
<organism evidence="2">
    <name type="scientific">Thermogemmatispora argillosa</name>
    <dbReference type="NCBI Taxonomy" id="2045280"/>
    <lineage>
        <taxon>Bacteria</taxon>
        <taxon>Bacillati</taxon>
        <taxon>Chloroflexota</taxon>
        <taxon>Ktedonobacteria</taxon>
        <taxon>Thermogemmatisporales</taxon>
        <taxon>Thermogemmatisporaceae</taxon>
        <taxon>Thermogemmatispora</taxon>
    </lineage>
</organism>
<keyword evidence="1" id="KW-0175">Coiled coil</keyword>
<evidence type="ECO:0000256" key="1">
    <source>
        <dbReference type="SAM" id="Coils"/>
    </source>
</evidence>
<dbReference type="AlphaFoldDB" id="A0A455SZU6"/>
<evidence type="ECO:0000313" key="2">
    <source>
        <dbReference type="EMBL" id="BBH93108.1"/>
    </source>
</evidence>
<reference evidence="2" key="1">
    <citation type="submission" date="2018-12" db="EMBL/GenBank/DDBJ databases">
        <title>Novel natural products biosynthetic potential of the class Ktedonobacteria.</title>
        <authorList>
            <person name="Zheng Y."/>
            <person name="Saitou A."/>
            <person name="Wang C.M."/>
            <person name="Toyoda A."/>
            <person name="Minakuchi Y."/>
            <person name="Sekiguchi Y."/>
            <person name="Ueda K."/>
            <person name="Takano H."/>
            <person name="Sakai Y."/>
            <person name="Yokota A."/>
            <person name="Yabe S."/>
        </authorList>
    </citation>
    <scope>NUCLEOTIDE SEQUENCE</scope>
    <source>
        <strain evidence="2">A3-2</strain>
    </source>
</reference>
<protein>
    <submittedName>
        <fullName evidence="2">Uncharacterized protein</fullName>
    </submittedName>
</protein>
<dbReference type="EMBL" id="AP019377">
    <property type="protein sequence ID" value="BBH93108.1"/>
    <property type="molecule type" value="Genomic_DNA"/>
</dbReference>
<accession>A0A455SZU6</accession>